<proteinExistence type="predicted"/>
<organism evidence="1 2">
    <name type="scientific">Trifolium medium</name>
    <dbReference type="NCBI Taxonomy" id="97028"/>
    <lineage>
        <taxon>Eukaryota</taxon>
        <taxon>Viridiplantae</taxon>
        <taxon>Streptophyta</taxon>
        <taxon>Embryophyta</taxon>
        <taxon>Tracheophyta</taxon>
        <taxon>Spermatophyta</taxon>
        <taxon>Magnoliopsida</taxon>
        <taxon>eudicotyledons</taxon>
        <taxon>Gunneridae</taxon>
        <taxon>Pentapetalae</taxon>
        <taxon>rosids</taxon>
        <taxon>fabids</taxon>
        <taxon>Fabales</taxon>
        <taxon>Fabaceae</taxon>
        <taxon>Papilionoideae</taxon>
        <taxon>50 kb inversion clade</taxon>
        <taxon>NPAAA clade</taxon>
        <taxon>Hologalegina</taxon>
        <taxon>IRL clade</taxon>
        <taxon>Trifolieae</taxon>
        <taxon>Trifolium</taxon>
    </lineage>
</organism>
<keyword evidence="2" id="KW-1185">Reference proteome</keyword>
<evidence type="ECO:0000313" key="1">
    <source>
        <dbReference type="EMBL" id="MCI45363.1"/>
    </source>
</evidence>
<name>A0A392S8T8_9FABA</name>
<evidence type="ECO:0000313" key="2">
    <source>
        <dbReference type="Proteomes" id="UP000265520"/>
    </source>
</evidence>
<dbReference type="EMBL" id="LXQA010343240">
    <property type="protein sequence ID" value="MCI45363.1"/>
    <property type="molecule type" value="Genomic_DNA"/>
</dbReference>
<dbReference type="Proteomes" id="UP000265520">
    <property type="component" value="Unassembled WGS sequence"/>
</dbReference>
<sequence>VYALAWRDRVPSRRPIGMLVGGFYLAEWCQ</sequence>
<protein>
    <submittedName>
        <fullName evidence="1">Uncharacterized protein</fullName>
    </submittedName>
</protein>
<dbReference type="AlphaFoldDB" id="A0A392S8T8"/>
<accession>A0A392S8T8</accession>
<comment type="caution">
    <text evidence="1">The sequence shown here is derived from an EMBL/GenBank/DDBJ whole genome shotgun (WGS) entry which is preliminary data.</text>
</comment>
<reference evidence="1 2" key="1">
    <citation type="journal article" date="2018" name="Front. Plant Sci.">
        <title>Red Clover (Trifolium pratense) and Zigzag Clover (T. medium) - A Picture of Genomic Similarities and Differences.</title>
        <authorList>
            <person name="Dluhosova J."/>
            <person name="Istvanek J."/>
            <person name="Nedelnik J."/>
            <person name="Repkova J."/>
        </authorList>
    </citation>
    <scope>NUCLEOTIDE SEQUENCE [LARGE SCALE GENOMIC DNA]</scope>
    <source>
        <strain evidence="2">cv. 10/8</strain>
        <tissue evidence="1">Leaf</tissue>
    </source>
</reference>
<feature type="non-terminal residue" evidence="1">
    <location>
        <position position="1"/>
    </location>
</feature>